<dbReference type="EMBL" id="JBHHMI010000018">
    <property type="protein sequence ID" value="MFB5268682.1"/>
    <property type="molecule type" value="Genomic_DNA"/>
</dbReference>
<dbReference type="Pfam" id="PF02311">
    <property type="entry name" value="AraC_binding"/>
    <property type="match status" value="1"/>
</dbReference>
<evidence type="ECO:0000256" key="3">
    <source>
        <dbReference type="ARBA" id="ARBA00023163"/>
    </source>
</evidence>
<organism evidence="5 6">
    <name type="scientific">Paenibacillus enshidis</name>
    <dbReference type="NCBI Taxonomy" id="1458439"/>
    <lineage>
        <taxon>Bacteria</taxon>
        <taxon>Bacillati</taxon>
        <taxon>Bacillota</taxon>
        <taxon>Bacilli</taxon>
        <taxon>Bacillales</taxon>
        <taxon>Paenibacillaceae</taxon>
        <taxon>Paenibacillus</taxon>
    </lineage>
</organism>
<dbReference type="Gene3D" id="1.10.10.60">
    <property type="entry name" value="Homeodomain-like"/>
    <property type="match status" value="2"/>
</dbReference>
<name>A0ABV5AWU4_9BACL</name>
<dbReference type="SMART" id="SM00342">
    <property type="entry name" value="HTH_ARAC"/>
    <property type="match status" value="1"/>
</dbReference>
<evidence type="ECO:0000256" key="1">
    <source>
        <dbReference type="ARBA" id="ARBA00023015"/>
    </source>
</evidence>
<keyword evidence="3" id="KW-0804">Transcription</keyword>
<dbReference type="InterPro" id="IPR018062">
    <property type="entry name" value="HTH_AraC-typ_CS"/>
</dbReference>
<dbReference type="Pfam" id="PF12833">
    <property type="entry name" value="HTH_18"/>
    <property type="match status" value="1"/>
</dbReference>
<dbReference type="SUPFAM" id="SSF46689">
    <property type="entry name" value="Homeodomain-like"/>
    <property type="match status" value="2"/>
</dbReference>
<dbReference type="Gene3D" id="2.60.120.10">
    <property type="entry name" value="Jelly Rolls"/>
    <property type="match status" value="1"/>
</dbReference>
<evidence type="ECO:0000313" key="6">
    <source>
        <dbReference type="Proteomes" id="UP001580346"/>
    </source>
</evidence>
<gene>
    <name evidence="5" type="ORF">ACE41H_18115</name>
</gene>
<dbReference type="InterPro" id="IPR003313">
    <property type="entry name" value="AraC-bd"/>
</dbReference>
<comment type="caution">
    <text evidence="5">The sequence shown here is derived from an EMBL/GenBank/DDBJ whole genome shotgun (WGS) entry which is preliminary data.</text>
</comment>
<dbReference type="SUPFAM" id="SSF51215">
    <property type="entry name" value="Regulatory protein AraC"/>
    <property type="match status" value="1"/>
</dbReference>
<keyword evidence="2" id="KW-0238">DNA-binding</keyword>
<dbReference type="RefSeq" id="WP_375356936.1">
    <property type="nucleotide sequence ID" value="NZ_JBHHMI010000018.1"/>
</dbReference>
<dbReference type="InterPro" id="IPR020449">
    <property type="entry name" value="Tscrpt_reg_AraC-type_HTH"/>
</dbReference>
<evidence type="ECO:0000313" key="5">
    <source>
        <dbReference type="EMBL" id="MFB5268682.1"/>
    </source>
</evidence>
<dbReference type="PANTHER" id="PTHR43280:SF2">
    <property type="entry name" value="HTH-TYPE TRANSCRIPTIONAL REGULATOR EXSA"/>
    <property type="match status" value="1"/>
</dbReference>
<dbReference type="InterPro" id="IPR009057">
    <property type="entry name" value="Homeodomain-like_sf"/>
</dbReference>
<reference evidence="5 6" key="1">
    <citation type="submission" date="2024-09" db="EMBL/GenBank/DDBJ databases">
        <title>Paenibacillus zeirhizospherea sp. nov., isolated from surface of the maize (Zea mays) roots in a horticulture field, Hungary.</title>
        <authorList>
            <person name="Marton D."/>
            <person name="Farkas M."/>
            <person name="Bedics A."/>
            <person name="Toth E."/>
            <person name="Tancsics A."/>
            <person name="Boka K."/>
            <person name="Maroti G."/>
            <person name="Kriszt B."/>
            <person name="Cserhati M."/>
        </authorList>
    </citation>
    <scope>NUCLEOTIDE SEQUENCE [LARGE SCALE GENOMIC DNA]</scope>
    <source>
        <strain evidence="5 6">KCTC 33519</strain>
    </source>
</reference>
<keyword evidence="6" id="KW-1185">Reference proteome</keyword>
<dbReference type="PROSITE" id="PS00041">
    <property type="entry name" value="HTH_ARAC_FAMILY_1"/>
    <property type="match status" value="1"/>
</dbReference>
<keyword evidence="1" id="KW-0805">Transcription regulation</keyword>
<sequence length="285" mass="32368">MAVRRRIDLLSGSAFFSQGLPLYVNRAVESYELHEHRHDFLEISYVSEGSGTHLVGDNSFPAARGAIFWLPVGVSHVFRPARTAGGTLVVYNCVISMEALTGLLQAFPGGVTLLPLLEDDHCLHYQDQHGEAERLFQQLHYEYEAERAGREAALYAHVIQLLLFIFRLHTEPEPEETPSSLRLGEVLHELHTRFQEKIAVEEMARRMGVGPRQFHRIFRKQTGMTMSEYVQNIRIAEACRLLRTGEGRIGDIASATGYQDISYFHALFKKKTGVSPQAYRQQNKK</sequence>
<proteinExistence type="predicted"/>
<dbReference type="InterPro" id="IPR018060">
    <property type="entry name" value="HTH_AraC"/>
</dbReference>
<accession>A0ABV5AWU4</accession>
<feature type="domain" description="HTH araC/xylS-type" evidence="4">
    <location>
        <begin position="184"/>
        <end position="282"/>
    </location>
</feature>
<dbReference type="PANTHER" id="PTHR43280">
    <property type="entry name" value="ARAC-FAMILY TRANSCRIPTIONAL REGULATOR"/>
    <property type="match status" value="1"/>
</dbReference>
<dbReference type="PROSITE" id="PS01124">
    <property type="entry name" value="HTH_ARAC_FAMILY_2"/>
    <property type="match status" value="1"/>
</dbReference>
<protein>
    <submittedName>
        <fullName evidence="5">Helix-turn-helix domain-containing protein</fullName>
    </submittedName>
</protein>
<dbReference type="Proteomes" id="UP001580346">
    <property type="component" value="Unassembled WGS sequence"/>
</dbReference>
<dbReference type="InterPro" id="IPR014710">
    <property type="entry name" value="RmlC-like_jellyroll"/>
</dbReference>
<evidence type="ECO:0000256" key="2">
    <source>
        <dbReference type="ARBA" id="ARBA00023125"/>
    </source>
</evidence>
<evidence type="ECO:0000259" key="4">
    <source>
        <dbReference type="PROSITE" id="PS01124"/>
    </source>
</evidence>
<dbReference type="PRINTS" id="PR00032">
    <property type="entry name" value="HTHARAC"/>
</dbReference>
<dbReference type="InterPro" id="IPR037923">
    <property type="entry name" value="HTH-like"/>
</dbReference>